<dbReference type="Pfam" id="PF00849">
    <property type="entry name" value="PseudoU_synth_2"/>
    <property type="match status" value="1"/>
</dbReference>
<keyword evidence="2 4" id="KW-0413">Isomerase</keyword>
<dbReference type="InterPro" id="IPR042092">
    <property type="entry name" value="PsdUridine_s_RsuA/RluB/E/F_cat"/>
</dbReference>
<dbReference type="InterPro" id="IPR000748">
    <property type="entry name" value="PsdUridine_synth_RsuA/RluB/E/F"/>
</dbReference>
<gene>
    <name evidence="7" type="ORF">ACFQDI_09285</name>
</gene>
<evidence type="ECO:0000256" key="1">
    <source>
        <dbReference type="ARBA" id="ARBA00008348"/>
    </source>
</evidence>
<protein>
    <recommendedName>
        <fullName evidence="4">Pseudouridine synthase</fullName>
        <ecNumber evidence="4">5.4.99.-</ecNumber>
    </recommendedName>
</protein>
<dbReference type="InterPro" id="IPR020103">
    <property type="entry name" value="PsdUridine_synth_cat_dom_sf"/>
</dbReference>
<dbReference type="PANTHER" id="PTHR47683">
    <property type="entry name" value="PSEUDOURIDINE SYNTHASE FAMILY PROTEIN-RELATED"/>
    <property type="match status" value="1"/>
</dbReference>
<dbReference type="InterPro" id="IPR020094">
    <property type="entry name" value="TruA/RsuA/RluB/E/F_N"/>
</dbReference>
<dbReference type="PROSITE" id="PS50889">
    <property type="entry name" value="S4"/>
    <property type="match status" value="1"/>
</dbReference>
<dbReference type="InterPro" id="IPR036986">
    <property type="entry name" value="S4_RNA-bd_sf"/>
</dbReference>
<dbReference type="SUPFAM" id="SSF55120">
    <property type="entry name" value="Pseudouridine synthase"/>
    <property type="match status" value="1"/>
</dbReference>
<keyword evidence="3" id="KW-0694">RNA-binding</keyword>
<dbReference type="PROSITE" id="PS01149">
    <property type="entry name" value="PSI_RSU"/>
    <property type="match status" value="1"/>
</dbReference>
<dbReference type="InterPro" id="IPR018496">
    <property type="entry name" value="PsdUridine_synth_RsuA/RluB_CS"/>
</dbReference>
<sequence length="332" mass="37663">MRLNRYLSQCGVASRRGAEEIILGGRVSINGHIVTELATQVQPEDKVVVDGSPVRTETPVVLVLNKPKGYICSRGDKHERMTIYDLLPLKYQNLHHVGRLDKDSEGLILLTNRGDLSHRLIHPSQGAEKEYEVVVDQPLNADVMAKLVKGMMTEEGFARAERTWMDTDYRAHIVLKMGLKRQIRMMLYYLGYEVTRLTRIRIGWLKLHGLAKGAYKELTPTEIERFFKEEPAKPRLERKSAAEEDGVEDHRPARKRSPESREPRSFKSGPGKKSGPSRRFSEDKPSGFRPKSKFSPRSRSGETEPGERPRGRSGPPARRPAPRGPRRGPSSR</sequence>
<dbReference type="InterPro" id="IPR006145">
    <property type="entry name" value="PsdUridine_synth_RsuA/RluA"/>
</dbReference>
<dbReference type="InterPro" id="IPR002942">
    <property type="entry name" value="S4_RNA-bd"/>
</dbReference>
<feature type="compositionally biased region" description="Basic and acidic residues" evidence="5">
    <location>
        <begin position="299"/>
        <end position="310"/>
    </location>
</feature>
<dbReference type="CDD" id="cd00165">
    <property type="entry name" value="S4"/>
    <property type="match status" value="1"/>
</dbReference>
<evidence type="ECO:0000256" key="2">
    <source>
        <dbReference type="ARBA" id="ARBA00023235"/>
    </source>
</evidence>
<feature type="region of interest" description="Disordered" evidence="5">
    <location>
        <begin position="229"/>
        <end position="332"/>
    </location>
</feature>
<dbReference type="InterPro" id="IPR050343">
    <property type="entry name" value="RsuA_PseudoU_synthase"/>
</dbReference>
<dbReference type="SUPFAM" id="SSF55174">
    <property type="entry name" value="Alpha-L RNA-binding motif"/>
    <property type="match status" value="1"/>
</dbReference>
<organism evidence="7 8">
    <name type="scientific">Prosthecobacter fluviatilis</name>
    <dbReference type="NCBI Taxonomy" id="445931"/>
    <lineage>
        <taxon>Bacteria</taxon>
        <taxon>Pseudomonadati</taxon>
        <taxon>Verrucomicrobiota</taxon>
        <taxon>Verrucomicrobiia</taxon>
        <taxon>Verrucomicrobiales</taxon>
        <taxon>Verrucomicrobiaceae</taxon>
        <taxon>Prosthecobacter</taxon>
    </lineage>
</organism>
<feature type="compositionally biased region" description="Basic and acidic residues" evidence="5">
    <location>
        <begin position="229"/>
        <end position="265"/>
    </location>
</feature>
<feature type="domain" description="RNA-binding S4" evidence="6">
    <location>
        <begin position="1"/>
        <end position="59"/>
    </location>
</feature>
<dbReference type="EMBL" id="JBHSMQ010000003">
    <property type="protein sequence ID" value="MFC5455045.1"/>
    <property type="molecule type" value="Genomic_DNA"/>
</dbReference>
<dbReference type="RefSeq" id="WP_377165742.1">
    <property type="nucleotide sequence ID" value="NZ_JBHSMQ010000003.1"/>
</dbReference>
<dbReference type="Gene3D" id="3.30.70.1560">
    <property type="entry name" value="Alpha-L RNA-binding motif"/>
    <property type="match status" value="1"/>
</dbReference>
<evidence type="ECO:0000259" key="6">
    <source>
        <dbReference type="SMART" id="SM00363"/>
    </source>
</evidence>
<dbReference type="Gene3D" id="3.30.70.580">
    <property type="entry name" value="Pseudouridine synthase I, catalytic domain, N-terminal subdomain"/>
    <property type="match status" value="1"/>
</dbReference>
<dbReference type="Pfam" id="PF01479">
    <property type="entry name" value="S4"/>
    <property type="match status" value="1"/>
</dbReference>
<comment type="similarity">
    <text evidence="1 4">Belongs to the pseudouridine synthase RsuA family.</text>
</comment>
<evidence type="ECO:0000256" key="5">
    <source>
        <dbReference type="SAM" id="MobiDB-lite"/>
    </source>
</evidence>
<keyword evidence="8" id="KW-1185">Reference proteome</keyword>
<evidence type="ECO:0000256" key="3">
    <source>
        <dbReference type="PROSITE-ProRule" id="PRU00182"/>
    </source>
</evidence>
<dbReference type="NCBIfam" id="TIGR00093">
    <property type="entry name" value="pseudouridine synthase"/>
    <property type="match status" value="1"/>
</dbReference>
<accession>A0ABW0KNR1</accession>
<proteinExistence type="inferred from homology"/>
<dbReference type="PANTHER" id="PTHR47683:SF2">
    <property type="entry name" value="RNA-BINDING S4 DOMAIN-CONTAINING PROTEIN"/>
    <property type="match status" value="1"/>
</dbReference>
<dbReference type="Gene3D" id="3.10.290.10">
    <property type="entry name" value="RNA-binding S4 domain"/>
    <property type="match status" value="1"/>
</dbReference>
<name>A0ABW0KNR1_9BACT</name>
<dbReference type="Proteomes" id="UP001596052">
    <property type="component" value="Unassembled WGS sequence"/>
</dbReference>
<evidence type="ECO:0000256" key="4">
    <source>
        <dbReference type="RuleBase" id="RU003887"/>
    </source>
</evidence>
<dbReference type="SMART" id="SM00363">
    <property type="entry name" value="S4"/>
    <property type="match status" value="1"/>
</dbReference>
<dbReference type="EC" id="5.4.99.-" evidence="4"/>
<evidence type="ECO:0000313" key="8">
    <source>
        <dbReference type="Proteomes" id="UP001596052"/>
    </source>
</evidence>
<reference evidence="8" key="1">
    <citation type="journal article" date="2019" name="Int. J. Syst. Evol. Microbiol.">
        <title>The Global Catalogue of Microorganisms (GCM) 10K type strain sequencing project: providing services to taxonomists for standard genome sequencing and annotation.</title>
        <authorList>
            <consortium name="The Broad Institute Genomics Platform"/>
            <consortium name="The Broad Institute Genome Sequencing Center for Infectious Disease"/>
            <person name="Wu L."/>
            <person name="Ma J."/>
        </authorList>
    </citation>
    <scope>NUCLEOTIDE SEQUENCE [LARGE SCALE GENOMIC DNA]</scope>
    <source>
        <strain evidence="8">CGMCC 4.1469</strain>
    </source>
</reference>
<comment type="caution">
    <text evidence="7">The sequence shown here is derived from an EMBL/GenBank/DDBJ whole genome shotgun (WGS) entry which is preliminary data.</text>
</comment>
<evidence type="ECO:0000313" key="7">
    <source>
        <dbReference type="EMBL" id="MFC5455045.1"/>
    </source>
</evidence>